<dbReference type="InterPro" id="IPR036365">
    <property type="entry name" value="PGBD-like_sf"/>
</dbReference>
<dbReference type="InterPro" id="IPR005151">
    <property type="entry name" value="Tail-specific_protease"/>
</dbReference>
<dbReference type="GO" id="GO:0004252">
    <property type="term" value="F:serine-type endopeptidase activity"/>
    <property type="evidence" value="ECO:0007669"/>
    <property type="project" value="UniProtKB-EC"/>
</dbReference>
<dbReference type="GO" id="GO:0006508">
    <property type="term" value="P:proteolysis"/>
    <property type="evidence" value="ECO:0007669"/>
    <property type="project" value="UniProtKB-KW"/>
</dbReference>
<dbReference type="Pfam" id="PF13180">
    <property type="entry name" value="PDZ_2"/>
    <property type="match status" value="1"/>
</dbReference>
<dbReference type="SMART" id="SM00228">
    <property type="entry name" value="PDZ"/>
    <property type="match status" value="1"/>
</dbReference>
<dbReference type="Gene3D" id="2.30.42.10">
    <property type="match status" value="1"/>
</dbReference>
<keyword evidence="4 7" id="KW-0720">Serine protease</keyword>
<name>A0AAE3LSP3_9BACI</name>
<feature type="signal peptide" evidence="8">
    <location>
        <begin position="1"/>
        <end position="23"/>
    </location>
</feature>
<dbReference type="EC" id="3.4.21.102" evidence="6"/>
<evidence type="ECO:0000259" key="9">
    <source>
        <dbReference type="PROSITE" id="PS50106"/>
    </source>
</evidence>
<dbReference type="Gene3D" id="3.30.750.44">
    <property type="match status" value="1"/>
</dbReference>
<reference evidence="10" key="1">
    <citation type="submission" date="2022-10" db="EMBL/GenBank/DDBJ databases">
        <title>Description of Fervidibacillus gen. nov. in the family Fervidibacillaceae fam. nov. with two species, Fervidibacillus albus sp. nov., and Fervidibacillus halotolerans sp. nov., isolated from tidal flat sediments.</title>
        <authorList>
            <person name="Kwon K.K."/>
            <person name="Yang S.-H."/>
        </authorList>
    </citation>
    <scope>NUCLEOTIDE SEQUENCE</scope>
    <source>
        <strain evidence="10">JCM 19140</strain>
    </source>
</reference>
<evidence type="ECO:0000256" key="8">
    <source>
        <dbReference type="SAM" id="SignalP"/>
    </source>
</evidence>
<dbReference type="SUPFAM" id="SSF50156">
    <property type="entry name" value="PDZ domain-like"/>
    <property type="match status" value="1"/>
</dbReference>
<dbReference type="RefSeq" id="WP_263072167.1">
    <property type="nucleotide sequence ID" value="NZ_JAOUSF010000002.1"/>
</dbReference>
<comment type="catalytic activity">
    <reaction evidence="5">
        <text>The enzyme shows specific recognition of a C-terminal tripeptide, Xaa-Yaa-Zaa, in which Xaa is preferably Ala or Leu, Yaa is preferably Ala or Tyr, and Zaa is preferably Ala, but then cleaves at a variable distance from the C-terminus. A typical cleavage is -Ala-Ala-|-Arg-Ala-Ala-Lys-Glu-Asn-Tyr-Ala-Leu-Ala-Ala.</text>
        <dbReference type="EC" id="3.4.21.102"/>
    </reaction>
</comment>
<keyword evidence="3 7" id="KW-0378">Hydrolase</keyword>
<dbReference type="AlphaFoldDB" id="A0AAE3LSP3"/>
<dbReference type="Gene3D" id="3.90.226.10">
    <property type="entry name" value="2-enoyl-CoA Hydratase, Chain A, domain 1"/>
    <property type="match status" value="1"/>
</dbReference>
<dbReference type="SMART" id="SM00245">
    <property type="entry name" value="TSPc"/>
    <property type="match status" value="1"/>
</dbReference>
<dbReference type="CDD" id="cd07560">
    <property type="entry name" value="Peptidase_S41_CPP"/>
    <property type="match status" value="1"/>
</dbReference>
<dbReference type="GO" id="GO:0007165">
    <property type="term" value="P:signal transduction"/>
    <property type="evidence" value="ECO:0007669"/>
    <property type="project" value="TreeGrafter"/>
</dbReference>
<evidence type="ECO:0000256" key="7">
    <source>
        <dbReference type="RuleBase" id="RU004404"/>
    </source>
</evidence>
<proteinExistence type="inferred from homology"/>
<accession>A0AAE3LSP3</accession>
<dbReference type="FunFam" id="2.30.42.10:FF:000063">
    <property type="entry name" value="Peptidase, S41 family"/>
    <property type="match status" value="1"/>
</dbReference>
<dbReference type="PROSITE" id="PS50106">
    <property type="entry name" value="PDZ"/>
    <property type="match status" value="1"/>
</dbReference>
<dbReference type="EMBL" id="JAOUSF010000002">
    <property type="protein sequence ID" value="MCU9612958.1"/>
    <property type="molecule type" value="Genomic_DNA"/>
</dbReference>
<evidence type="ECO:0000256" key="3">
    <source>
        <dbReference type="ARBA" id="ARBA00022801"/>
    </source>
</evidence>
<protein>
    <recommendedName>
        <fullName evidence="6">C-terminal processing peptidase</fullName>
        <ecNumber evidence="6">3.4.21.102</ecNumber>
    </recommendedName>
</protein>
<dbReference type="SUPFAM" id="SSF52096">
    <property type="entry name" value="ClpP/crotonase"/>
    <property type="match status" value="1"/>
</dbReference>
<feature type="domain" description="PDZ" evidence="9">
    <location>
        <begin position="105"/>
        <end position="183"/>
    </location>
</feature>
<evidence type="ECO:0000256" key="6">
    <source>
        <dbReference type="ARBA" id="ARBA00066637"/>
    </source>
</evidence>
<evidence type="ECO:0000256" key="1">
    <source>
        <dbReference type="ARBA" id="ARBA00009179"/>
    </source>
</evidence>
<dbReference type="PANTHER" id="PTHR32060">
    <property type="entry name" value="TAIL-SPECIFIC PROTEASE"/>
    <property type="match status" value="1"/>
</dbReference>
<dbReference type="PANTHER" id="PTHR32060:SF29">
    <property type="entry name" value="CARBOXY-TERMINAL PROCESSING PROTEASE CTPB"/>
    <property type="match status" value="1"/>
</dbReference>
<dbReference type="InterPro" id="IPR055210">
    <property type="entry name" value="CtpA/B_N"/>
</dbReference>
<organism evidence="10 11">
    <name type="scientific">Perspicuibacillus lycopersici</name>
    <dbReference type="NCBI Taxonomy" id="1325689"/>
    <lineage>
        <taxon>Bacteria</taxon>
        <taxon>Bacillati</taxon>
        <taxon>Bacillota</taxon>
        <taxon>Bacilli</taxon>
        <taxon>Bacillales</taxon>
        <taxon>Bacillaceae</taxon>
        <taxon>Perspicuibacillus</taxon>
    </lineage>
</organism>
<gene>
    <name evidence="10" type="ORF">OEV98_05265</name>
</gene>
<evidence type="ECO:0000313" key="10">
    <source>
        <dbReference type="EMBL" id="MCU9612958.1"/>
    </source>
</evidence>
<evidence type="ECO:0000313" key="11">
    <source>
        <dbReference type="Proteomes" id="UP001209318"/>
    </source>
</evidence>
<dbReference type="SUPFAM" id="SSF47090">
    <property type="entry name" value="PGBD-like"/>
    <property type="match status" value="1"/>
</dbReference>
<dbReference type="NCBIfam" id="TIGR00225">
    <property type="entry name" value="prc"/>
    <property type="match status" value="1"/>
</dbReference>
<evidence type="ECO:0000256" key="5">
    <source>
        <dbReference type="ARBA" id="ARBA00051784"/>
    </source>
</evidence>
<dbReference type="Pfam" id="PF03572">
    <property type="entry name" value="Peptidase_S41"/>
    <property type="match status" value="1"/>
</dbReference>
<dbReference type="InterPro" id="IPR036034">
    <property type="entry name" value="PDZ_sf"/>
</dbReference>
<dbReference type="CDD" id="cd06782">
    <property type="entry name" value="cpPDZ_CPP-like"/>
    <property type="match status" value="1"/>
</dbReference>
<dbReference type="Pfam" id="PF22694">
    <property type="entry name" value="CtpB_N-like"/>
    <property type="match status" value="1"/>
</dbReference>
<dbReference type="Pfam" id="PF01471">
    <property type="entry name" value="PG_binding_1"/>
    <property type="match status" value="1"/>
</dbReference>
<dbReference type="FunFam" id="3.30.750.44:FF:000001">
    <property type="entry name" value="S41 family peptidase"/>
    <property type="match status" value="1"/>
</dbReference>
<keyword evidence="2 7" id="KW-0645">Protease</keyword>
<dbReference type="InterPro" id="IPR004447">
    <property type="entry name" value="Peptidase_S41A"/>
</dbReference>
<dbReference type="InterPro" id="IPR029045">
    <property type="entry name" value="ClpP/crotonase-like_dom_sf"/>
</dbReference>
<evidence type="ECO:0000256" key="2">
    <source>
        <dbReference type="ARBA" id="ARBA00022670"/>
    </source>
</evidence>
<dbReference type="GO" id="GO:0030288">
    <property type="term" value="C:outer membrane-bounded periplasmic space"/>
    <property type="evidence" value="ECO:0007669"/>
    <property type="project" value="TreeGrafter"/>
</dbReference>
<comment type="similarity">
    <text evidence="1 7">Belongs to the peptidase S41A family.</text>
</comment>
<keyword evidence="8" id="KW-0732">Signal</keyword>
<dbReference type="InterPro" id="IPR036366">
    <property type="entry name" value="PGBDSf"/>
</dbReference>
<feature type="chain" id="PRO_5041991498" description="C-terminal processing peptidase" evidence="8">
    <location>
        <begin position="24"/>
        <end position="483"/>
    </location>
</feature>
<sequence length="483" mass="53640">MKKSWIIGLMIGSMLVASSGTYASMKWFDQTSSEENTEQYFQPSGEGTEAIDLSKVEKAYELIQNAYVEEVEEKDLVEGAVQGMLATLDDPYSVYMNEEKASQFNSSLDSSFEGIGAEISELDGKIIIVAPFKNSPAEKAGLKPYDQILKVDGEDVTNFDLYDVTLKIRGKKGTNVLLEVQREGLSEPIAIEVKRDTIPMETVYSSVMKSGNANIGYIEITQFSRETGKDFIAQLKALEKKKIEGLIIDVRGNPGGLLSSVEEIAGALVTDQKPMLQIEGRDGQREQVYSKLKEKKDYPMVVLTDKGSASASEILAAALKEGEGYLTIGEKTFGKGTVQQQVDLGDNSNIKLTMYKWLTPDGNWIHKEGIDPDIHVLQSDLYHLHPIQVETTLSRDMNNEQIKNAQTLLKSIGFEPGRLDGYYSETTEAAVKAFQQQNDLPVTGTIDKQTAEAMEAKVVEELNNQKNDRQLQTALKYFQYGKK</sequence>
<keyword evidence="11" id="KW-1185">Reference proteome</keyword>
<dbReference type="Gene3D" id="1.10.101.10">
    <property type="entry name" value="PGBD-like superfamily/PGBD"/>
    <property type="match status" value="1"/>
</dbReference>
<dbReference type="Proteomes" id="UP001209318">
    <property type="component" value="Unassembled WGS sequence"/>
</dbReference>
<evidence type="ECO:0000256" key="4">
    <source>
        <dbReference type="ARBA" id="ARBA00022825"/>
    </source>
</evidence>
<dbReference type="InterPro" id="IPR001478">
    <property type="entry name" value="PDZ"/>
</dbReference>
<comment type="caution">
    <text evidence="10">The sequence shown here is derived from an EMBL/GenBank/DDBJ whole genome shotgun (WGS) entry which is preliminary data.</text>
</comment>
<dbReference type="InterPro" id="IPR002477">
    <property type="entry name" value="Peptidoglycan-bd-like"/>
</dbReference>